<accession>A0A3M7QFH8</accession>
<dbReference type="SMART" id="SM00369">
    <property type="entry name" value="LRR_TYP"/>
    <property type="match status" value="3"/>
</dbReference>
<dbReference type="PANTHER" id="PTHR24373">
    <property type="entry name" value="SLIT RELATED LEUCINE-RICH REPEAT NEURONAL PROTEIN"/>
    <property type="match status" value="1"/>
</dbReference>
<dbReference type="OrthoDB" id="676979at2759"/>
<dbReference type="Proteomes" id="UP000276133">
    <property type="component" value="Unassembled WGS sequence"/>
</dbReference>
<sequence>IEVKEYVLSSLANQKIVVDLTNPQKNELKSLNLGQVTLEPIKNNDLDLLDQYINLEKIEDAWLSMANWEVMPKEIFKNLHQIKHLFINDYFSFLDTDNFEYLKNIKVLSFLRGVQEIRSYAFQGLNNLTYLSLDYCEITYLESGCFKGLINLKYLSLVGNKISEISGEIFSPLKNLIYLYIGDNPLKYFNPQGLNNLRYLNNDSSKFFDSSILTKYHKQQQKLLQAAIPIDEILYGLRSFNNLKNLEALKSHKMIINSINLKVLDLYHFSIENCDPNHPNTFKDLEYLKFNEFNFLGDDNFINRFNFRNLKVLVGSFKKIPKFEKSLSNLKYLALHNVEEFDKNCFENLQNLEFLKISIEKNVSLIEEIGPDHFVGAKQLKYFEVGIRFGKLPDLSAKESIFESLFEPDEKLRKKTFEHFFQIYQENSININPLEYLNISDILACKSILNNQHEMIISKILEK</sequence>
<dbReference type="SUPFAM" id="SSF52058">
    <property type="entry name" value="L domain-like"/>
    <property type="match status" value="1"/>
</dbReference>
<keyword evidence="3" id="KW-0677">Repeat</keyword>
<evidence type="ECO:0000313" key="4">
    <source>
        <dbReference type="EMBL" id="RNA10130.1"/>
    </source>
</evidence>
<feature type="non-terminal residue" evidence="4">
    <location>
        <position position="1"/>
    </location>
</feature>
<dbReference type="Pfam" id="PF13306">
    <property type="entry name" value="LRR_5"/>
    <property type="match status" value="2"/>
</dbReference>
<protein>
    <submittedName>
        <fullName evidence="4">Toll-like receptor 13</fullName>
    </submittedName>
</protein>
<keyword evidence="4" id="KW-0675">Receptor</keyword>
<dbReference type="PANTHER" id="PTHR24373:SF275">
    <property type="entry name" value="TIR DOMAIN-CONTAINING PROTEIN"/>
    <property type="match status" value="1"/>
</dbReference>
<keyword evidence="2" id="KW-0732">Signal</keyword>
<dbReference type="InterPro" id="IPR032675">
    <property type="entry name" value="LRR_dom_sf"/>
</dbReference>
<gene>
    <name evidence="4" type="ORF">BpHYR1_040501</name>
</gene>
<reference evidence="4 5" key="1">
    <citation type="journal article" date="2018" name="Sci. Rep.">
        <title>Genomic signatures of local adaptation to the degree of environmental predictability in rotifers.</title>
        <authorList>
            <person name="Franch-Gras L."/>
            <person name="Hahn C."/>
            <person name="Garcia-Roger E.M."/>
            <person name="Carmona M.J."/>
            <person name="Serra M."/>
            <person name="Gomez A."/>
        </authorList>
    </citation>
    <scope>NUCLEOTIDE SEQUENCE [LARGE SCALE GENOMIC DNA]</scope>
    <source>
        <strain evidence="4">HYR1</strain>
    </source>
</reference>
<dbReference type="Gene3D" id="3.80.10.10">
    <property type="entry name" value="Ribonuclease Inhibitor"/>
    <property type="match status" value="2"/>
</dbReference>
<dbReference type="InterPro" id="IPR026906">
    <property type="entry name" value="LRR_5"/>
</dbReference>
<dbReference type="AlphaFoldDB" id="A0A3M7QFH8"/>
<keyword evidence="5" id="KW-1185">Reference proteome</keyword>
<evidence type="ECO:0000256" key="2">
    <source>
        <dbReference type="ARBA" id="ARBA00022729"/>
    </source>
</evidence>
<organism evidence="4 5">
    <name type="scientific">Brachionus plicatilis</name>
    <name type="common">Marine rotifer</name>
    <name type="synonym">Brachionus muelleri</name>
    <dbReference type="NCBI Taxonomy" id="10195"/>
    <lineage>
        <taxon>Eukaryota</taxon>
        <taxon>Metazoa</taxon>
        <taxon>Spiralia</taxon>
        <taxon>Gnathifera</taxon>
        <taxon>Rotifera</taxon>
        <taxon>Eurotatoria</taxon>
        <taxon>Monogononta</taxon>
        <taxon>Pseudotrocha</taxon>
        <taxon>Ploima</taxon>
        <taxon>Brachionidae</taxon>
        <taxon>Brachionus</taxon>
    </lineage>
</organism>
<proteinExistence type="predicted"/>
<dbReference type="PROSITE" id="PS51450">
    <property type="entry name" value="LRR"/>
    <property type="match status" value="1"/>
</dbReference>
<dbReference type="EMBL" id="REGN01006292">
    <property type="protein sequence ID" value="RNA10130.1"/>
    <property type="molecule type" value="Genomic_DNA"/>
</dbReference>
<evidence type="ECO:0000313" key="5">
    <source>
        <dbReference type="Proteomes" id="UP000276133"/>
    </source>
</evidence>
<comment type="caution">
    <text evidence="4">The sequence shown here is derived from an EMBL/GenBank/DDBJ whole genome shotgun (WGS) entry which is preliminary data.</text>
</comment>
<dbReference type="STRING" id="10195.A0A3M7QFH8"/>
<evidence type="ECO:0000256" key="1">
    <source>
        <dbReference type="ARBA" id="ARBA00022614"/>
    </source>
</evidence>
<evidence type="ECO:0000256" key="3">
    <source>
        <dbReference type="ARBA" id="ARBA00022737"/>
    </source>
</evidence>
<dbReference type="InterPro" id="IPR050328">
    <property type="entry name" value="Dev_Immune_Receptor"/>
</dbReference>
<keyword evidence="1" id="KW-0433">Leucine-rich repeat</keyword>
<name>A0A3M7QFH8_BRAPC</name>
<dbReference type="InterPro" id="IPR001611">
    <property type="entry name" value="Leu-rich_rpt"/>
</dbReference>
<dbReference type="InterPro" id="IPR003591">
    <property type="entry name" value="Leu-rich_rpt_typical-subtyp"/>
</dbReference>